<sequence>MDYSTFKGLLGDVIAFVEERLLHECSLYRIPGSDVEAHSFLSRYKRGTRPPLKELADPFTATTLLKYAIKALDPPLLSREIYPALKATLYLKETLKRCPPRAIAGIYDRLLTADQRYIFEKLAAHFYKVAEEPENQMTLVNLVTVFGPTCVISYEEETLEEMRASPGILLLLIQHAARKVGIDPRS</sequence>
<accession>A0A4Z1SRH1</accession>
<organism evidence="2 3">
    <name type="scientific">Giardia muris</name>
    <dbReference type="NCBI Taxonomy" id="5742"/>
    <lineage>
        <taxon>Eukaryota</taxon>
        <taxon>Metamonada</taxon>
        <taxon>Diplomonadida</taxon>
        <taxon>Hexamitidae</taxon>
        <taxon>Giardiinae</taxon>
        <taxon>Giardia</taxon>
    </lineage>
</organism>
<dbReference type="GO" id="GO:0051256">
    <property type="term" value="P:mitotic spindle midzone assembly"/>
    <property type="evidence" value="ECO:0007669"/>
    <property type="project" value="TreeGrafter"/>
</dbReference>
<dbReference type="GO" id="GO:0097149">
    <property type="term" value="C:centralspindlin complex"/>
    <property type="evidence" value="ECO:0007669"/>
    <property type="project" value="TreeGrafter"/>
</dbReference>
<dbReference type="InterPro" id="IPR000198">
    <property type="entry name" value="RhoGAP_dom"/>
</dbReference>
<dbReference type="CDD" id="cd00159">
    <property type="entry name" value="RhoGAP"/>
    <property type="match status" value="1"/>
</dbReference>
<dbReference type="OrthoDB" id="437889at2759"/>
<dbReference type="SUPFAM" id="SSF48350">
    <property type="entry name" value="GTPase activation domain, GAP"/>
    <property type="match status" value="1"/>
</dbReference>
<protein>
    <submittedName>
        <fullName evidence="2">Putative Rho GAP</fullName>
    </submittedName>
</protein>
<dbReference type="PANTHER" id="PTHR46199:SF3">
    <property type="entry name" value="RAC GTPASE-ACTIVATING PROTEIN 1"/>
    <property type="match status" value="1"/>
</dbReference>
<comment type="caution">
    <text evidence="2">The sequence shown here is derived from an EMBL/GenBank/DDBJ whole genome shotgun (WGS) entry which is preliminary data.</text>
</comment>
<name>A0A4Z1SRH1_GIAMU</name>
<dbReference type="GO" id="GO:0000281">
    <property type="term" value="P:mitotic cytokinesis"/>
    <property type="evidence" value="ECO:0007669"/>
    <property type="project" value="TreeGrafter"/>
</dbReference>
<gene>
    <name evidence="2" type="ORF">GMRT_14852</name>
</gene>
<keyword evidence="3" id="KW-1185">Reference proteome</keyword>
<dbReference type="EMBL" id="VDLU01000005">
    <property type="protein sequence ID" value="TNJ26228.1"/>
    <property type="molecule type" value="Genomic_DNA"/>
</dbReference>
<dbReference type="GO" id="GO:0051233">
    <property type="term" value="C:spindle midzone"/>
    <property type="evidence" value="ECO:0007669"/>
    <property type="project" value="TreeGrafter"/>
</dbReference>
<dbReference type="AlphaFoldDB" id="A0A4Z1SRH1"/>
<evidence type="ECO:0000313" key="3">
    <source>
        <dbReference type="Proteomes" id="UP000315496"/>
    </source>
</evidence>
<dbReference type="GO" id="GO:0032154">
    <property type="term" value="C:cleavage furrow"/>
    <property type="evidence" value="ECO:0007669"/>
    <property type="project" value="TreeGrafter"/>
</dbReference>
<dbReference type="GO" id="GO:0007266">
    <property type="term" value="P:Rho protein signal transduction"/>
    <property type="evidence" value="ECO:0007669"/>
    <property type="project" value="TreeGrafter"/>
</dbReference>
<feature type="domain" description="Rho-GAP" evidence="1">
    <location>
        <begin position="1"/>
        <end position="180"/>
    </location>
</feature>
<dbReference type="GO" id="GO:0030496">
    <property type="term" value="C:midbody"/>
    <property type="evidence" value="ECO:0007669"/>
    <property type="project" value="TreeGrafter"/>
</dbReference>
<dbReference type="GO" id="GO:0005634">
    <property type="term" value="C:nucleus"/>
    <property type="evidence" value="ECO:0007669"/>
    <property type="project" value="TreeGrafter"/>
</dbReference>
<evidence type="ECO:0000259" key="1">
    <source>
        <dbReference type="PROSITE" id="PS50238"/>
    </source>
</evidence>
<evidence type="ECO:0000313" key="2">
    <source>
        <dbReference type="EMBL" id="TNJ26228.1"/>
    </source>
</evidence>
<dbReference type="Pfam" id="PF00620">
    <property type="entry name" value="RhoGAP"/>
    <property type="match status" value="1"/>
</dbReference>
<dbReference type="InterPro" id="IPR008936">
    <property type="entry name" value="Rho_GTPase_activation_prot"/>
</dbReference>
<dbReference type="PANTHER" id="PTHR46199">
    <property type="entry name" value="RAC GTPASE-ACTIVATING PROTEIN 1"/>
    <property type="match status" value="1"/>
</dbReference>
<dbReference type="VEuPathDB" id="GiardiaDB:GMRT_14852"/>
<dbReference type="SMART" id="SM00324">
    <property type="entry name" value="RhoGAP"/>
    <property type="match status" value="1"/>
</dbReference>
<reference evidence="2 3" key="1">
    <citation type="submission" date="2019-05" db="EMBL/GenBank/DDBJ databases">
        <title>The compact genome of Giardia muris reveals important steps in the evolution of intestinal protozoan parasites.</title>
        <authorList>
            <person name="Xu F."/>
            <person name="Jimenez-Gonzalez A."/>
            <person name="Einarsson E."/>
            <person name="Astvaldsson A."/>
            <person name="Peirasmaki D."/>
            <person name="Eckmann L."/>
            <person name="Andersson J.O."/>
            <person name="Svard S.G."/>
            <person name="Jerlstrom-Hultqvist J."/>
        </authorList>
    </citation>
    <scope>NUCLEOTIDE SEQUENCE [LARGE SCALE GENOMIC DNA]</scope>
    <source>
        <strain evidence="2 3">Roberts-Thomson</strain>
    </source>
</reference>
<proteinExistence type="predicted"/>
<dbReference type="PROSITE" id="PS50238">
    <property type="entry name" value="RHOGAP"/>
    <property type="match status" value="1"/>
</dbReference>
<dbReference type="Gene3D" id="1.10.555.10">
    <property type="entry name" value="Rho GTPase activation protein"/>
    <property type="match status" value="1"/>
</dbReference>
<dbReference type="GO" id="GO:0005096">
    <property type="term" value="F:GTPase activator activity"/>
    <property type="evidence" value="ECO:0007669"/>
    <property type="project" value="TreeGrafter"/>
</dbReference>
<dbReference type="Proteomes" id="UP000315496">
    <property type="component" value="Chromosome 5"/>
</dbReference>